<protein>
    <submittedName>
        <fullName evidence="6">Diguanylate cyclase</fullName>
    </submittedName>
</protein>
<dbReference type="GO" id="GO:0005886">
    <property type="term" value="C:plasma membrane"/>
    <property type="evidence" value="ECO:0007669"/>
    <property type="project" value="TreeGrafter"/>
</dbReference>
<dbReference type="InterPro" id="IPR001789">
    <property type="entry name" value="Sig_transdc_resp-reg_receiver"/>
</dbReference>
<dbReference type="SUPFAM" id="SSF52172">
    <property type="entry name" value="CheY-like"/>
    <property type="match status" value="2"/>
</dbReference>
<proteinExistence type="predicted"/>
<dbReference type="GO" id="GO:1902201">
    <property type="term" value="P:negative regulation of bacterial-type flagellum-dependent cell motility"/>
    <property type="evidence" value="ECO:0007669"/>
    <property type="project" value="TreeGrafter"/>
</dbReference>
<accession>A0A927BVQ6</accession>
<dbReference type="InterPro" id="IPR036641">
    <property type="entry name" value="HPT_dom_sf"/>
</dbReference>
<evidence type="ECO:0000259" key="5">
    <source>
        <dbReference type="PROSITE" id="PS50894"/>
    </source>
</evidence>
<evidence type="ECO:0000313" key="6">
    <source>
        <dbReference type="EMBL" id="MBD2847722.1"/>
    </source>
</evidence>
<dbReference type="PANTHER" id="PTHR45138:SF9">
    <property type="entry name" value="DIGUANYLATE CYCLASE DGCM-RELATED"/>
    <property type="match status" value="1"/>
</dbReference>
<evidence type="ECO:0000259" key="4">
    <source>
        <dbReference type="PROSITE" id="PS50887"/>
    </source>
</evidence>
<dbReference type="GO" id="GO:0052621">
    <property type="term" value="F:diguanylate cyclase activity"/>
    <property type="evidence" value="ECO:0007669"/>
    <property type="project" value="TreeGrafter"/>
</dbReference>
<dbReference type="InterPro" id="IPR043128">
    <property type="entry name" value="Rev_trsase/Diguanyl_cyclase"/>
</dbReference>
<dbReference type="CDD" id="cd01949">
    <property type="entry name" value="GGDEF"/>
    <property type="match status" value="1"/>
</dbReference>
<dbReference type="SUPFAM" id="SSF47226">
    <property type="entry name" value="Histidine-containing phosphotransfer domain, HPT domain"/>
    <property type="match status" value="1"/>
</dbReference>
<comment type="caution">
    <text evidence="6">The sequence shown here is derived from an EMBL/GenBank/DDBJ whole genome shotgun (WGS) entry which is preliminary data.</text>
</comment>
<feature type="domain" description="Response regulatory" evidence="3">
    <location>
        <begin position="421"/>
        <end position="546"/>
    </location>
</feature>
<feature type="domain" description="Response regulatory" evidence="3">
    <location>
        <begin position="119"/>
        <end position="235"/>
    </location>
</feature>
<evidence type="ECO:0000259" key="3">
    <source>
        <dbReference type="PROSITE" id="PS50110"/>
    </source>
</evidence>
<dbReference type="InterPro" id="IPR008207">
    <property type="entry name" value="Sig_transdc_His_kin_Hpt_dom"/>
</dbReference>
<feature type="domain" description="GGDEF" evidence="4">
    <location>
        <begin position="275"/>
        <end position="409"/>
    </location>
</feature>
<dbReference type="InterPro" id="IPR050469">
    <property type="entry name" value="Diguanylate_Cyclase"/>
</dbReference>
<dbReference type="Gene3D" id="3.40.50.2300">
    <property type="match status" value="2"/>
</dbReference>
<sequence length="551" mass="61943">MDKTAYIRQLAQRVEQFFGSWEKSELDAQELYRFFHNLKGTAGTLGLSALEQSAARGEAAIGEESRRMVPSTEWEPLVEEARKQALAALGADGCKPDHERVATEPEEREADLPDEAAGRVLIIDDDIELVTYLKDVLEREAFSVSIALTARRGLKLFYDGKPELILLDLLLPDRSGMELLVKIMDKARQDHIPVIVISAHLSKENRLAAYRSGAMDTIEKPVDPELLIALLQNRFAMKRDWERSIITDELTGACNRKHFNRVVQQLIATYQRTQRGFALVLLDLDHFKNVNDTYGHLAGDDVLRRFAATVLGAIRGEDILCRYGGEEFALLLPDNDTQQAVAVVERIRQAFANVSFVDPHGGSFRTTFTAGVTMVHDGNDQSEQLIGEADQALYAGKRAGRNRTMLYDLQQMASEEGKPLQLIFVDDDPVIRELMLQQFAGWHPPGWARQADTQSYSSGTAFLESGWYSEGGKYIMLLDGALPDVDGTDILQRLRSGYPEQNVLIVMLTSRNKQSDILQALQMGADDYIVKPFDHHELRLRIERLARRLNG</sequence>
<keyword evidence="2" id="KW-0597">Phosphoprotein</keyword>
<feature type="modified residue" description="4-aspartylphosphate" evidence="2">
    <location>
        <position position="168"/>
    </location>
</feature>
<keyword evidence="7" id="KW-1185">Reference proteome</keyword>
<dbReference type="Pfam" id="PF00990">
    <property type="entry name" value="GGDEF"/>
    <property type="match status" value="1"/>
</dbReference>
<dbReference type="InterPro" id="IPR011006">
    <property type="entry name" value="CheY-like_superfamily"/>
</dbReference>
<dbReference type="NCBIfam" id="TIGR00254">
    <property type="entry name" value="GGDEF"/>
    <property type="match status" value="1"/>
</dbReference>
<dbReference type="PANTHER" id="PTHR45138">
    <property type="entry name" value="REGULATORY COMPONENTS OF SENSORY TRANSDUCTION SYSTEM"/>
    <property type="match status" value="1"/>
</dbReference>
<organism evidence="6 7">
    <name type="scientific">Paenibacillus sabuli</name>
    <dbReference type="NCBI Taxonomy" id="2772509"/>
    <lineage>
        <taxon>Bacteria</taxon>
        <taxon>Bacillati</taxon>
        <taxon>Bacillota</taxon>
        <taxon>Bacilli</taxon>
        <taxon>Bacillales</taxon>
        <taxon>Paenibacillaceae</taxon>
        <taxon>Paenibacillus</taxon>
    </lineage>
</organism>
<name>A0A927BVQ6_9BACL</name>
<dbReference type="InterPro" id="IPR000160">
    <property type="entry name" value="GGDEF_dom"/>
</dbReference>
<feature type="domain" description="HPt" evidence="5">
    <location>
        <begin position="1"/>
        <end position="92"/>
    </location>
</feature>
<dbReference type="AlphaFoldDB" id="A0A927BVQ6"/>
<feature type="modified residue" description="Phosphohistidine" evidence="1">
    <location>
        <position position="36"/>
    </location>
</feature>
<evidence type="ECO:0000313" key="7">
    <source>
        <dbReference type="Proteomes" id="UP000621560"/>
    </source>
</evidence>
<dbReference type="Proteomes" id="UP000621560">
    <property type="component" value="Unassembled WGS sequence"/>
</dbReference>
<evidence type="ECO:0000256" key="2">
    <source>
        <dbReference type="PROSITE-ProRule" id="PRU00169"/>
    </source>
</evidence>
<gene>
    <name evidence="6" type="ORF">IDH44_21225</name>
</gene>
<dbReference type="GO" id="GO:0043709">
    <property type="term" value="P:cell adhesion involved in single-species biofilm formation"/>
    <property type="evidence" value="ECO:0007669"/>
    <property type="project" value="TreeGrafter"/>
</dbReference>
<dbReference type="InterPro" id="IPR029787">
    <property type="entry name" value="Nucleotide_cyclase"/>
</dbReference>
<dbReference type="Pfam" id="PF01627">
    <property type="entry name" value="Hpt"/>
    <property type="match status" value="1"/>
</dbReference>
<dbReference type="SUPFAM" id="SSF55073">
    <property type="entry name" value="Nucleotide cyclase"/>
    <property type="match status" value="1"/>
</dbReference>
<dbReference type="PROSITE" id="PS50894">
    <property type="entry name" value="HPT"/>
    <property type="match status" value="1"/>
</dbReference>
<reference evidence="6" key="1">
    <citation type="submission" date="2020-09" db="EMBL/GenBank/DDBJ databases">
        <title>A novel bacterium of genus Paenibacillus, isolated from South China Sea.</title>
        <authorList>
            <person name="Huang H."/>
            <person name="Mo K."/>
            <person name="Hu Y."/>
        </authorList>
    </citation>
    <scope>NUCLEOTIDE SEQUENCE</scope>
    <source>
        <strain evidence="6">IB182496</strain>
    </source>
</reference>
<dbReference type="Gene3D" id="1.20.120.160">
    <property type="entry name" value="HPT domain"/>
    <property type="match status" value="1"/>
</dbReference>
<evidence type="ECO:0000256" key="1">
    <source>
        <dbReference type="PROSITE-ProRule" id="PRU00110"/>
    </source>
</evidence>
<dbReference type="GO" id="GO:0000160">
    <property type="term" value="P:phosphorelay signal transduction system"/>
    <property type="evidence" value="ECO:0007669"/>
    <property type="project" value="InterPro"/>
</dbReference>
<dbReference type="EMBL" id="JACXIZ010000044">
    <property type="protein sequence ID" value="MBD2847722.1"/>
    <property type="molecule type" value="Genomic_DNA"/>
</dbReference>
<dbReference type="Gene3D" id="3.30.70.270">
    <property type="match status" value="1"/>
</dbReference>
<dbReference type="PROSITE" id="PS50887">
    <property type="entry name" value="GGDEF"/>
    <property type="match status" value="1"/>
</dbReference>
<feature type="modified residue" description="4-aspartylphosphate" evidence="2">
    <location>
        <position position="479"/>
    </location>
</feature>
<dbReference type="CDD" id="cd00156">
    <property type="entry name" value="REC"/>
    <property type="match status" value="1"/>
</dbReference>
<dbReference type="SMART" id="SM00448">
    <property type="entry name" value="REC"/>
    <property type="match status" value="2"/>
</dbReference>
<dbReference type="PROSITE" id="PS50110">
    <property type="entry name" value="RESPONSE_REGULATORY"/>
    <property type="match status" value="2"/>
</dbReference>
<dbReference type="RefSeq" id="WP_190920827.1">
    <property type="nucleotide sequence ID" value="NZ_JACXIZ010000044.1"/>
</dbReference>
<dbReference type="FunFam" id="3.30.70.270:FF:000001">
    <property type="entry name" value="Diguanylate cyclase domain protein"/>
    <property type="match status" value="1"/>
</dbReference>
<dbReference type="Pfam" id="PF00072">
    <property type="entry name" value="Response_reg"/>
    <property type="match status" value="2"/>
</dbReference>
<dbReference type="SMART" id="SM00267">
    <property type="entry name" value="GGDEF"/>
    <property type="match status" value="1"/>
</dbReference>